<organism evidence="6 7">
    <name type="scientific">Gryllotalpicola daejeonensis</name>
    <dbReference type="NCBI Taxonomy" id="993087"/>
    <lineage>
        <taxon>Bacteria</taxon>
        <taxon>Bacillati</taxon>
        <taxon>Actinomycetota</taxon>
        <taxon>Actinomycetes</taxon>
        <taxon>Micrococcales</taxon>
        <taxon>Microbacteriaceae</taxon>
        <taxon>Gryllotalpicola</taxon>
    </lineage>
</organism>
<dbReference type="Pfam" id="PF01614">
    <property type="entry name" value="IclR_C"/>
    <property type="match status" value="1"/>
</dbReference>
<keyword evidence="3" id="KW-0804">Transcription</keyword>
<dbReference type="SUPFAM" id="SSF46785">
    <property type="entry name" value="Winged helix' DNA-binding domain"/>
    <property type="match status" value="1"/>
</dbReference>
<dbReference type="PANTHER" id="PTHR30136">
    <property type="entry name" value="HELIX-TURN-HELIX TRANSCRIPTIONAL REGULATOR, ICLR FAMILY"/>
    <property type="match status" value="1"/>
</dbReference>
<evidence type="ECO:0000259" key="4">
    <source>
        <dbReference type="PROSITE" id="PS51077"/>
    </source>
</evidence>
<reference evidence="6" key="2">
    <citation type="submission" date="2023-12" db="EMBL/GenBank/DDBJ databases">
        <authorList>
            <person name="Sun Q."/>
            <person name="Inoue M."/>
        </authorList>
    </citation>
    <scope>NUCLEOTIDE SEQUENCE</scope>
    <source>
        <strain evidence="6">JCM 17590</strain>
    </source>
</reference>
<protein>
    <submittedName>
        <fullName evidence="6">IclR family transcriptional regulator</fullName>
    </submittedName>
</protein>
<keyword evidence="1" id="KW-0805">Transcription regulation</keyword>
<comment type="caution">
    <text evidence="6">The sequence shown here is derived from an EMBL/GenBank/DDBJ whole genome shotgun (WGS) entry which is preliminary data.</text>
</comment>
<dbReference type="InterPro" id="IPR036388">
    <property type="entry name" value="WH-like_DNA-bd_sf"/>
</dbReference>
<feature type="domain" description="IclR-ED" evidence="5">
    <location>
        <begin position="80"/>
        <end position="261"/>
    </location>
</feature>
<name>A0ABP7ZL78_9MICO</name>
<sequence length="265" mass="28681">MAKVDSDEANREPSRGAPLLVLAKIRGILDAFSLATPELTLAEIRRSTGFPATTVQRLVANLVAEGFLTRRGDRYRIGLNLAFWAAPATQGLDALEVIQPVLRRLRDLTGETTALFIREGDVRVCVAVAPTRHAIQREMHVGKIMPLHAGSAGRVLLAWDPDAAERVLNGPLEPVASNTVTDRDELRRLIGETRQRGYAVSHDERTEGASGISAPVFDSMGQVAWAINVLGPSLRVTTDAFAEWAEPVVSAAHEATRLLGGRILS</sequence>
<evidence type="ECO:0000259" key="5">
    <source>
        <dbReference type="PROSITE" id="PS51078"/>
    </source>
</evidence>
<keyword evidence="7" id="KW-1185">Reference proteome</keyword>
<dbReference type="SUPFAM" id="SSF55781">
    <property type="entry name" value="GAF domain-like"/>
    <property type="match status" value="1"/>
</dbReference>
<dbReference type="InterPro" id="IPR036390">
    <property type="entry name" value="WH_DNA-bd_sf"/>
</dbReference>
<reference evidence="6" key="1">
    <citation type="journal article" date="2014" name="Int. J. Syst. Evol. Microbiol.">
        <title>Complete genome of a new Firmicutes species belonging to the dominant human colonic microbiota ('Ruminococcus bicirculans') reveals two chromosomes and a selective capacity to utilize plant glucans.</title>
        <authorList>
            <consortium name="NISC Comparative Sequencing Program"/>
            <person name="Wegmann U."/>
            <person name="Louis P."/>
            <person name="Goesmann A."/>
            <person name="Henrissat B."/>
            <person name="Duncan S.H."/>
            <person name="Flint H.J."/>
        </authorList>
    </citation>
    <scope>NUCLEOTIDE SEQUENCE</scope>
    <source>
        <strain evidence="6">JCM 17590</strain>
    </source>
</reference>
<dbReference type="InterPro" id="IPR014757">
    <property type="entry name" value="Tscrpt_reg_IclR_C"/>
</dbReference>
<dbReference type="SMART" id="SM00346">
    <property type="entry name" value="HTH_ICLR"/>
    <property type="match status" value="1"/>
</dbReference>
<evidence type="ECO:0000313" key="6">
    <source>
        <dbReference type="EMBL" id="GAA4162712.1"/>
    </source>
</evidence>
<dbReference type="InterPro" id="IPR050707">
    <property type="entry name" value="HTH_MetabolicPath_Reg"/>
</dbReference>
<dbReference type="Proteomes" id="UP001415169">
    <property type="component" value="Unassembled WGS sequence"/>
</dbReference>
<accession>A0ABP7ZL78</accession>
<proteinExistence type="predicted"/>
<evidence type="ECO:0000256" key="3">
    <source>
        <dbReference type="ARBA" id="ARBA00023163"/>
    </source>
</evidence>
<dbReference type="InterPro" id="IPR005471">
    <property type="entry name" value="Tscrpt_reg_IclR_N"/>
</dbReference>
<dbReference type="InterPro" id="IPR029016">
    <property type="entry name" value="GAF-like_dom_sf"/>
</dbReference>
<dbReference type="Gene3D" id="3.30.450.40">
    <property type="match status" value="1"/>
</dbReference>
<feature type="domain" description="HTH iclR-type" evidence="4">
    <location>
        <begin position="19"/>
        <end position="79"/>
    </location>
</feature>
<gene>
    <name evidence="6" type="ORF">GCM10022286_22050</name>
</gene>
<dbReference type="Gene3D" id="1.10.10.10">
    <property type="entry name" value="Winged helix-like DNA-binding domain superfamily/Winged helix DNA-binding domain"/>
    <property type="match status" value="1"/>
</dbReference>
<dbReference type="PANTHER" id="PTHR30136:SF35">
    <property type="entry name" value="HTH-TYPE TRANSCRIPTIONAL REGULATOR RV1719"/>
    <property type="match status" value="1"/>
</dbReference>
<evidence type="ECO:0000256" key="2">
    <source>
        <dbReference type="ARBA" id="ARBA00023125"/>
    </source>
</evidence>
<evidence type="ECO:0000256" key="1">
    <source>
        <dbReference type="ARBA" id="ARBA00023015"/>
    </source>
</evidence>
<dbReference type="EMBL" id="BAABBV010000001">
    <property type="protein sequence ID" value="GAA4162712.1"/>
    <property type="molecule type" value="Genomic_DNA"/>
</dbReference>
<evidence type="ECO:0000313" key="7">
    <source>
        <dbReference type="Proteomes" id="UP001415169"/>
    </source>
</evidence>
<dbReference type="RefSeq" id="WP_344791832.1">
    <property type="nucleotide sequence ID" value="NZ_BAABBV010000001.1"/>
</dbReference>
<dbReference type="PROSITE" id="PS51077">
    <property type="entry name" value="HTH_ICLR"/>
    <property type="match status" value="1"/>
</dbReference>
<keyword evidence="2" id="KW-0238">DNA-binding</keyword>
<dbReference type="Pfam" id="PF09339">
    <property type="entry name" value="HTH_IclR"/>
    <property type="match status" value="1"/>
</dbReference>
<dbReference type="PROSITE" id="PS51078">
    <property type="entry name" value="ICLR_ED"/>
    <property type="match status" value="1"/>
</dbReference>